<protein>
    <submittedName>
        <fullName evidence="2">Uncharacterized protein</fullName>
    </submittedName>
</protein>
<comment type="caution">
    <text evidence="2">The sequence shown here is derived from an EMBL/GenBank/DDBJ whole genome shotgun (WGS) entry which is preliminary data.</text>
</comment>
<evidence type="ECO:0000313" key="3">
    <source>
        <dbReference type="Proteomes" id="UP001219525"/>
    </source>
</evidence>
<gene>
    <name evidence="2" type="ORF">GGX14DRAFT_397503</name>
</gene>
<dbReference type="Proteomes" id="UP001219525">
    <property type="component" value="Unassembled WGS sequence"/>
</dbReference>
<evidence type="ECO:0000313" key="2">
    <source>
        <dbReference type="EMBL" id="KAJ7205807.1"/>
    </source>
</evidence>
<reference evidence="2" key="1">
    <citation type="submission" date="2023-03" db="EMBL/GenBank/DDBJ databases">
        <title>Massive genome expansion in bonnet fungi (Mycena s.s.) driven by repeated elements and novel gene families across ecological guilds.</title>
        <authorList>
            <consortium name="Lawrence Berkeley National Laboratory"/>
            <person name="Harder C.B."/>
            <person name="Miyauchi S."/>
            <person name="Viragh M."/>
            <person name="Kuo A."/>
            <person name="Thoen E."/>
            <person name="Andreopoulos B."/>
            <person name="Lu D."/>
            <person name="Skrede I."/>
            <person name="Drula E."/>
            <person name="Henrissat B."/>
            <person name="Morin E."/>
            <person name="Kohler A."/>
            <person name="Barry K."/>
            <person name="LaButti K."/>
            <person name="Morin E."/>
            <person name="Salamov A."/>
            <person name="Lipzen A."/>
            <person name="Mereny Z."/>
            <person name="Hegedus B."/>
            <person name="Baldrian P."/>
            <person name="Stursova M."/>
            <person name="Weitz H."/>
            <person name="Taylor A."/>
            <person name="Grigoriev I.V."/>
            <person name="Nagy L.G."/>
            <person name="Martin F."/>
            <person name="Kauserud H."/>
        </authorList>
    </citation>
    <scope>NUCLEOTIDE SEQUENCE</scope>
    <source>
        <strain evidence="2">9144</strain>
    </source>
</reference>
<keyword evidence="3" id="KW-1185">Reference proteome</keyword>
<feature type="region of interest" description="Disordered" evidence="1">
    <location>
        <begin position="89"/>
        <end position="113"/>
    </location>
</feature>
<sequence length="417" mass="44956">MSAEVPELRLLHCGGDGGTFTVPHRHNAKNEDQKVHRHKSAVAFNVIIGACPRRRLARTGSVDTGTWGRRPNILEKQLAICRSVSGRPAASTKARVQRGRRRLPRADTWGRRPNIPENQLAISVSGRPAASDAQAHTWAASKYTPSKYNGEAPGDMQLRAGQCCILVISAESGGIGSNMSPGRVVRTGATYRLIPLPYIWTPPPRIGAGQTPATTLNATALLCLCISNMTRRRAAYRLAPLRMSDNLRITGGGRVLDFAVNESSDLIIGFNGPLHGGANQRWILEPLPERVDPTAPTRWTMLTQAGHARVNLQGGLRNGAPLSLDVSGTPFIFSLFAHARDPTAIVFVTVADDSHVVVDLEGGRVVNANSREVTLAGFNPSTRSPANSTTRREGGEGEWIDITKKYLDGAPIFDPAA</sequence>
<dbReference type="EMBL" id="JARJCW010000042">
    <property type="protein sequence ID" value="KAJ7205807.1"/>
    <property type="molecule type" value="Genomic_DNA"/>
</dbReference>
<organism evidence="2 3">
    <name type="scientific">Mycena pura</name>
    <dbReference type="NCBI Taxonomy" id="153505"/>
    <lineage>
        <taxon>Eukaryota</taxon>
        <taxon>Fungi</taxon>
        <taxon>Dikarya</taxon>
        <taxon>Basidiomycota</taxon>
        <taxon>Agaricomycotina</taxon>
        <taxon>Agaricomycetes</taxon>
        <taxon>Agaricomycetidae</taxon>
        <taxon>Agaricales</taxon>
        <taxon>Marasmiineae</taxon>
        <taxon>Mycenaceae</taxon>
        <taxon>Mycena</taxon>
    </lineage>
</organism>
<accession>A0AAD6YAK3</accession>
<proteinExistence type="predicted"/>
<dbReference type="AlphaFoldDB" id="A0AAD6YAK3"/>
<evidence type="ECO:0000256" key="1">
    <source>
        <dbReference type="SAM" id="MobiDB-lite"/>
    </source>
</evidence>
<name>A0AAD6YAK3_9AGAR</name>